<name>A0A1I1W003_9BACT</name>
<keyword evidence="4" id="KW-1185">Reference proteome</keyword>
<dbReference type="EMBL" id="FOMX01000005">
    <property type="protein sequence ID" value="SFD86200.1"/>
    <property type="molecule type" value="Genomic_DNA"/>
</dbReference>
<keyword evidence="3" id="KW-0378">Hydrolase</keyword>
<accession>A0A1I1W003</accession>
<dbReference type="InterPro" id="IPR053145">
    <property type="entry name" value="AB_hydrolase_Est10"/>
</dbReference>
<feature type="domain" description="Serine aminopeptidase S33" evidence="2">
    <location>
        <begin position="337"/>
        <end position="538"/>
    </location>
</feature>
<proteinExistence type="predicted"/>
<evidence type="ECO:0000259" key="2">
    <source>
        <dbReference type="Pfam" id="PF12146"/>
    </source>
</evidence>
<dbReference type="InterPro" id="IPR022742">
    <property type="entry name" value="Hydrolase_4"/>
</dbReference>
<feature type="signal peptide" evidence="1">
    <location>
        <begin position="1"/>
        <end position="27"/>
    </location>
</feature>
<dbReference type="Pfam" id="PF12146">
    <property type="entry name" value="Hydrolase_4"/>
    <property type="match status" value="1"/>
</dbReference>
<dbReference type="GO" id="GO:0052689">
    <property type="term" value="F:carboxylic ester hydrolase activity"/>
    <property type="evidence" value="ECO:0007669"/>
    <property type="project" value="TreeGrafter"/>
</dbReference>
<organism evidence="3 4">
    <name type="scientific">Nannocystis exedens</name>
    <dbReference type="NCBI Taxonomy" id="54"/>
    <lineage>
        <taxon>Bacteria</taxon>
        <taxon>Pseudomonadati</taxon>
        <taxon>Myxococcota</taxon>
        <taxon>Polyangia</taxon>
        <taxon>Nannocystales</taxon>
        <taxon>Nannocystaceae</taxon>
        <taxon>Nannocystis</taxon>
    </lineage>
</organism>
<dbReference type="OrthoDB" id="9806163at2"/>
<dbReference type="STRING" id="54.SAMN02745121_01943"/>
<dbReference type="SUPFAM" id="SSF53474">
    <property type="entry name" value="alpha/beta-Hydrolases"/>
    <property type="match status" value="1"/>
</dbReference>
<dbReference type="RefSeq" id="WP_096330734.1">
    <property type="nucleotide sequence ID" value="NZ_FOMX01000005.1"/>
</dbReference>
<dbReference type="Proteomes" id="UP000199400">
    <property type="component" value="Unassembled WGS sequence"/>
</dbReference>
<dbReference type="AlphaFoldDB" id="A0A1I1W003"/>
<dbReference type="PANTHER" id="PTHR43265">
    <property type="entry name" value="ESTERASE ESTD"/>
    <property type="match status" value="1"/>
</dbReference>
<evidence type="ECO:0000313" key="4">
    <source>
        <dbReference type="Proteomes" id="UP000199400"/>
    </source>
</evidence>
<reference evidence="4" key="1">
    <citation type="submission" date="2016-10" db="EMBL/GenBank/DDBJ databases">
        <authorList>
            <person name="Varghese N."/>
            <person name="Submissions S."/>
        </authorList>
    </citation>
    <scope>NUCLEOTIDE SEQUENCE [LARGE SCALE GENOMIC DNA]</scope>
    <source>
        <strain evidence="4">ATCC 25963</strain>
    </source>
</reference>
<evidence type="ECO:0000313" key="3">
    <source>
        <dbReference type="EMBL" id="SFD86200.1"/>
    </source>
</evidence>
<gene>
    <name evidence="3" type="ORF">SAMN02745121_01943</name>
</gene>
<feature type="chain" id="PRO_5011658311" evidence="1">
    <location>
        <begin position="28"/>
        <end position="589"/>
    </location>
</feature>
<dbReference type="Gene3D" id="3.40.50.1820">
    <property type="entry name" value="alpha/beta hydrolase"/>
    <property type="match status" value="1"/>
</dbReference>
<dbReference type="InterPro" id="IPR029058">
    <property type="entry name" value="AB_hydrolase_fold"/>
</dbReference>
<sequence length="589" mass="63642">MRPRPLALAARALTAALALTLAGGCLKIPTEESKSPETGSEGQVTLSWPGAAVDKLYRPGEVRVYTMMQAGKPIGTSWGRYEGPVDGEPGRFRFATRIELRPPGRDGKPAEPLRSSGEIVVDARGDLVRGFERSNAAELTFERKGDALHFSSGRERDEITYRSGDAYMAFSAIFHEELMFGLRRLEAGELAWRLVSLSGSMPTEWTATLTIPDPATPGRATVKTNLGETIELRDGRIEKVQIEADDVEIQVPVQPPAWPEWEIAGPPVLKYSPPPGAKFTRREVELPGRPGEPALAGEVLLPPGKGPFPGALLLPGTGQQDRFGFAGPPPVDLGSHTITDALAEAGFAVLRFDERGFGSSAEGPVSYLGQLEDARRALRTLLVQDEVDPDRIVLVGHGEGGWKALTLAAEDPGVKAVALLAAPGRPYEQILRAQGEAALQAVPPQLRDDAKKTQEKTLQALKTGQGVPPELASQALWVREILQVSPEALIAGGEAPLWIAQGTKDFEVDPNRDPQELMKLAKRRKRKAELKQFADLDHLFKPEPENSTPARYLDAARTVDPAFLGQLTNWLLGQVKAGPAPAPAKPRGK</sequence>
<protein>
    <submittedName>
        <fullName evidence="3">Lysophospholipase, alpha-beta hydrolase superfamily</fullName>
    </submittedName>
</protein>
<evidence type="ECO:0000256" key="1">
    <source>
        <dbReference type="SAM" id="SignalP"/>
    </source>
</evidence>
<dbReference type="PANTHER" id="PTHR43265:SF1">
    <property type="entry name" value="ESTERASE ESTD"/>
    <property type="match status" value="1"/>
</dbReference>
<keyword evidence="1" id="KW-0732">Signal</keyword>
<dbReference type="PROSITE" id="PS51257">
    <property type="entry name" value="PROKAR_LIPOPROTEIN"/>
    <property type="match status" value="1"/>
</dbReference>